<name>A0A0C9XT10_9AGAM</name>
<dbReference type="HOGENOM" id="CLU_197743_0_0_1"/>
<evidence type="ECO:0000313" key="2">
    <source>
        <dbReference type="Proteomes" id="UP000054018"/>
    </source>
</evidence>
<accession>A0A0C9XT10</accession>
<dbReference type="Proteomes" id="UP000054018">
    <property type="component" value="Unassembled WGS sequence"/>
</dbReference>
<dbReference type="AlphaFoldDB" id="A0A0C9XT10"/>
<keyword evidence="2" id="KW-1185">Reference proteome</keyword>
<dbReference type="EMBL" id="KN833890">
    <property type="protein sequence ID" value="KIK15450.1"/>
    <property type="molecule type" value="Genomic_DNA"/>
</dbReference>
<proteinExistence type="predicted"/>
<sequence length="78" mass="8831">MSFFYEYIVLEVSPSIRIIPGTSNAISRLPLTPPSRKPGFELYSTRPFTRCIFRRIGLSTSGDMARSLEEGFVGRDLE</sequence>
<reference evidence="1 2" key="1">
    <citation type="submission" date="2014-04" db="EMBL/GenBank/DDBJ databases">
        <authorList>
            <consortium name="DOE Joint Genome Institute"/>
            <person name="Kuo A."/>
            <person name="Kohler A."/>
            <person name="Costa M.D."/>
            <person name="Nagy L.G."/>
            <person name="Floudas D."/>
            <person name="Copeland A."/>
            <person name="Barry K.W."/>
            <person name="Cichocki N."/>
            <person name="Veneault-Fourrey C."/>
            <person name="LaButti K."/>
            <person name="Lindquist E.A."/>
            <person name="Lipzen A."/>
            <person name="Lundell T."/>
            <person name="Morin E."/>
            <person name="Murat C."/>
            <person name="Sun H."/>
            <person name="Tunlid A."/>
            <person name="Henrissat B."/>
            <person name="Grigoriev I.V."/>
            <person name="Hibbett D.S."/>
            <person name="Martin F."/>
            <person name="Nordberg H.P."/>
            <person name="Cantor M.N."/>
            <person name="Hua S.X."/>
        </authorList>
    </citation>
    <scope>NUCLEOTIDE SEQUENCE [LARGE SCALE GENOMIC DNA]</scope>
    <source>
        <strain evidence="1 2">441</strain>
    </source>
</reference>
<reference evidence="2" key="2">
    <citation type="submission" date="2015-01" db="EMBL/GenBank/DDBJ databases">
        <title>Evolutionary Origins and Diversification of the Mycorrhizal Mutualists.</title>
        <authorList>
            <consortium name="DOE Joint Genome Institute"/>
            <consortium name="Mycorrhizal Genomics Consortium"/>
            <person name="Kohler A."/>
            <person name="Kuo A."/>
            <person name="Nagy L.G."/>
            <person name="Floudas D."/>
            <person name="Copeland A."/>
            <person name="Barry K.W."/>
            <person name="Cichocki N."/>
            <person name="Veneault-Fourrey C."/>
            <person name="LaButti K."/>
            <person name="Lindquist E.A."/>
            <person name="Lipzen A."/>
            <person name="Lundell T."/>
            <person name="Morin E."/>
            <person name="Murat C."/>
            <person name="Riley R."/>
            <person name="Ohm R."/>
            <person name="Sun H."/>
            <person name="Tunlid A."/>
            <person name="Henrissat B."/>
            <person name="Grigoriev I.V."/>
            <person name="Hibbett D.S."/>
            <person name="Martin F."/>
        </authorList>
    </citation>
    <scope>NUCLEOTIDE SEQUENCE [LARGE SCALE GENOMIC DNA]</scope>
    <source>
        <strain evidence="2">441</strain>
    </source>
</reference>
<gene>
    <name evidence="1" type="ORF">PISMIDRAFT_687256</name>
</gene>
<protein>
    <submittedName>
        <fullName evidence="1">Uncharacterized protein</fullName>
    </submittedName>
</protein>
<organism evidence="1 2">
    <name type="scientific">Pisolithus microcarpus 441</name>
    <dbReference type="NCBI Taxonomy" id="765257"/>
    <lineage>
        <taxon>Eukaryota</taxon>
        <taxon>Fungi</taxon>
        <taxon>Dikarya</taxon>
        <taxon>Basidiomycota</taxon>
        <taxon>Agaricomycotina</taxon>
        <taxon>Agaricomycetes</taxon>
        <taxon>Agaricomycetidae</taxon>
        <taxon>Boletales</taxon>
        <taxon>Sclerodermatineae</taxon>
        <taxon>Pisolithaceae</taxon>
        <taxon>Pisolithus</taxon>
    </lineage>
</organism>
<evidence type="ECO:0000313" key="1">
    <source>
        <dbReference type="EMBL" id="KIK15450.1"/>
    </source>
</evidence>
<dbReference type="OrthoDB" id="10644232at2759"/>